<dbReference type="AlphaFoldDB" id="I4F4B5"/>
<evidence type="ECO:0000313" key="2">
    <source>
        <dbReference type="EMBL" id="CCH90478.1"/>
    </source>
</evidence>
<dbReference type="STRING" id="477641.MODMU_5099"/>
<evidence type="ECO:0000313" key="3">
    <source>
        <dbReference type="Proteomes" id="UP000006461"/>
    </source>
</evidence>
<name>I4F4B5_MODI5</name>
<keyword evidence="3" id="KW-1185">Reference proteome</keyword>
<proteinExistence type="predicted"/>
<protein>
    <recommendedName>
        <fullName evidence="4">Lipoprotein</fullName>
    </recommendedName>
</protein>
<dbReference type="EMBL" id="FO203431">
    <property type="protein sequence ID" value="CCH90478.1"/>
    <property type="molecule type" value="Genomic_DNA"/>
</dbReference>
<dbReference type="HOGENOM" id="CLU_145965_0_0_11"/>
<gene>
    <name evidence="2" type="ordered locus">MODMU_5099</name>
</gene>
<dbReference type="KEGG" id="mmar:MODMU_5099"/>
<evidence type="ECO:0000256" key="1">
    <source>
        <dbReference type="SAM" id="SignalP"/>
    </source>
</evidence>
<sequence length="109" mass="10645">MADRLHRAARGVVGAAAGVLLLLPLAACSSDNVDCSGTTCTVTLEGDGAKASILGNELAFVGTENGEATVSVGDASVSCSEGESVTAGPLSITCTSITETSLELTAKAG</sequence>
<organism evidence="2 3">
    <name type="scientific">Modestobacter italicus (strain DSM 44449 / CECT 9708 / BC 501)</name>
    <dbReference type="NCBI Taxonomy" id="2732864"/>
    <lineage>
        <taxon>Bacteria</taxon>
        <taxon>Bacillati</taxon>
        <taxon>Actinomycetota</taxon>
        <taxon>Actinomycetes</taxon>
        <taxon>Geodermatophilales</taxon>
        <taxon>Geodermatophilaceae</taxon>
        <taxon>Modestobacter</taxon>
    </lineage>
</organism>
<dbReference type="OrthoDB" id="5197824at2"/>
<evidence type="ECO:0008006" key="4">
    <source>
        <dbReference type="Google" id="ProtNLM"/>
    </source>
</evidence>
<dbReference type="Proteomes" id="UP000006461">
    <property type="component" value="Chromosome"/>
</dbReference>
<accession>I4F4B5</accession>
<reference evidence="2 3" key="1">
    <citation type="journal article" date="2012" name="J. Bacteriol.">
        <title>Genome Sequence of Radiation-Resistant Modestobacter marinus Strain BC501, a Representative Actinobacterium That Thrives on Calcareous Stone Surfaces.</title>
        <authorList>
            <person name="Normand P."/>
            <person name="Gury J."/>
            <person name="Pujic P."/>
            <person name="Chouaia B."/>
            <person name="Crotti E."/>
            <person name="Brusetti L."/>
            <person name="Daffonchio D."/>
            <person name="Vacherie B."/>
            <person name="Barbe V."/>
            <person name="Medigue C."/>
            <person name="Calteau A."/>
            <person name="Ghodhbane-Gtari F."/>
            <person name="Essoussi I."/>
            <person name="Nouioui I."/>
            <person name="Abbassi-Ghozzi I."/>
            <person name="Gtari M."/>
        </authorList>
    </citation>
    <scope>NUCLEOTIDE SEQUENCE [LARGE SCALE GENOMIC DNA]</scope>
    <source>
        <strain evidence="3">BC 501</strain>
    </source>
</reference>
<keyword evidence="1" id="KW-0732">Signal</keyword>
<feature type="signal peptide" evidence="1">
    <location>
        <begin position="1"/>
        <end position="29"/>
    </location>
</feature>
<feature type="chain" id="PRO_5003689683" description="Lipoprotein" evidence="1">
    <location>
        <begin position="30"/>
        <end position="109"/>
    </location>
</feature>